<organism evidence="4">
    <name type="scientific">Caenorhabditis brenneri</name>
    <name type="common">Nematode worm</name>
    <dbReference type="NCBI Taxonomy" id="135651"/>
    <lineage>
        <taxon>Eukaryota</taxon>
        <taxon>Metazoa</taxon>
        <taxon>Ecdysozoa</taxon>
        <taxon>Nematoda</taxon>
        <taxon>Chromadorea</taxon>
        <taxon>Rhabditida</taxon>
        <taxon>Rhabditina</taxon>
        <taxon>Rhabditomorpha</taxon>
        <taxon>Rhabditoidea</taxon>
        <taxon>Rhabditidae</taxon>
        <taxon>Peloderinae</taxon>
        <taxon>Caenorhabditis</taxon>
    </lineage>
</organism>
<dbReference type="InParanoid" id="G0MMQ4"/>
<sequence>MSEESSSRKKTKMTGIGDAADEDPSNKAPTDPRLAQRDPGPAPTDPRLAPTDPKLAQTGTISKKTEEGKGASMPDSSNGNITIRKRVHRSEDAPTSDQVASQIDPPIAPTTIQNTCQSGTGQLASKEKDKNSEIEDLKAQVQYWKDQADLAERLSKNNCQLSSTNVEQQRLIGSLQMENSLLKTTNEKLEKDLATEKEDNAKMKIEMAVAKKEKDLMEKTDRDRTQQLEDVKKMLSGSKVNEAKMEGKVEVLNAEKKEASERVLQLYSEKEVLTEQLKESKKKEKLAAESQKSRVALEEELAKLQLDVNKHMSEKKEIREEKVKLREKYEALKKEKRSAWEFWGVAPRNVVGTLSNGGSDTMAVKTNDAQQIAPDEFSLKLEAVRNAHQDQVNALQNDFNKLNMSHEEEKRTMEELHRDQLATLQNRAKKEEEKKLEKEQEIMKDDLQKEIENLMEGSVPAEFGKKVDGEEGESGTN</sequence>
<reference evidence="4" key="1">
    <citation type="submission" date="2011-07" db="EMBL/GenBank/DDBJ databases">
        <authorList>
            <consortium name="Caenorhabditis brenneri Sequencing and Analysis Consortium"/>
            <person name="Wilson R.K."/>
        </authorList>
    </citation>
    <scope>NUCLEOTIDE SEQUENCE [LARGE SCALE GENOMIC DNA]</scope>
    <source>
        <strain evidence="4">PB2801</strain>
    </source>
</reference>
<evidence type="ECO:0000256" key="1">
    <source>
        <dbReference type="SAM" id="Coils"/>
    </source>
</evidence>
<feature type="compositionally biased region" description="Polar residues" evidence="2">
    <location>
        <begin position="110"/>
        <end position="123"/>
    </location>
</feature>
<accession>G0MMQ4</accession>
<dbReference type="EMBL" id="GL379802">
    <property type="protein sequence ID" value="EGT37475.1"/>
    <property type="molecule type" value="Genomic_DNA"/>
</dbReference>
<feature type="region of interest" description="Disordered" evidence="2">
    <location>
        <begin position="455"/>
        <end position="477"/>
    </location>
</feature>
<name>G0MMQ4_CAEBE</name>
<feature type="coiled-coil region" evidence="1">
    <location>
        <begin position="134"/>
        <end position="335"/>
    </location>
</feature>
<evidence type="ECO:0000313" key="4">
    <source>
        <dbReference type="Proteomes" id="UP000008068"/>
    </source>
</evidence>
<evidence type="ECO:0000313" key="3">
    <source>
        <dbReference type="EMBL" id="EGT37475.1"/>
    </source>
</evidence>
<keyword evidence="1" id="KW-0175">Coiled coil</keyword>
<feature type="region of interest" description="Disordered" evidence="2">
    <location>
        <begin position="1"/>
        <end position="132"/>
    </location>
</feature>
<evidence type="ECO:0000256" key="2">
    <source>
        <dbReference type="SAM" id="MobiDB-lite"/>
    </source>
</evidence>
<protein>
    <submittedName>
        <fullName evidence="3">Uncharacterized protein</fullName>
    </submittedName>
</protein>
<keyword evidence="4" id="KW-1185">Reference proteome</keyword>
<dbReference type="HOGENOM" id="CLU_572711_0_0_1"/>
<gene>
    <name evidence="3" type="ORF">CAEBREN_09134</name>
</gene>
<dbReference type="AlphaFoldDB" id="G0MMQ4"/>
<dbReference type="Proteomes" id="UP000008068">
    <property type="component" value="Unassembled WGS sequence"/>
</dbReference>
<proteinExistence type="predicted"/>